<evidence type="ECO:0000313" key="2">
    <source>
        <dbReference type="Proteomes" id="UP000887009"/>
    </source>
</evidence>
<name>A0AAI9KQ06_AERCA</name>
<evidence type="ECO:0000313" key="1">
    <source>
        <dbReference type="EMBL" id="GJA53290.1"/>
    </source>
</evidence>
<reference evidence="1" key="1">
    <citation type="submission" date="2021-07" db="EMBL/GenBank/DDBJ databases">
        <title>Draft genome sequence of carbapenem-resistant Aeromonas spp. in Japan.</title>
        <authorList>
            <person name="Maehana S."/>
            <person name="Suzuki M."/>
            <person name="Kitasato H."/>
        </authorList>
    </citation>
    <scope>NUCLEOTIDE SEQUENCE</scope>
    <source>
        <strain evidence="1">KAM348</strain>
    </source>
</reference>
<organism evidence="1 2">
    <name type="scientific">Aeromonas caviae</name>
    <name type="common">Aeromonas punctata</name>
    <dbReference type="NCBI Taxonomy" id="648"/>
    <lineage>
        <taxon>Bacteria</taxon>
        <taxon>Pseudomonadati</taxon>
        <taxon>Pseudomonadota</taxon>
        <taxon>Gammaproteobacteria</taxon>
        <taxon>Aeromonadales</taxon>
        <taxon>Aeromonadaceae</taxon>
        <taxon>Aeromonas</taxon>
    </lineage>
</organism>
<dbReference type="Proteomes" id="UP000887009">
    <property type="component" value="Unassembled WGS sequence"/>
</dbReference>
<dbReference type="RefSeq" id="WP_223919457.1">
    <property type="nucleotide sequence ID" value="NZ_BPNL01000005.1"/>
</dbReference>
<accession>A0AAI9KQ06</accession>
<dbReference type="AlphaFoldDB" id="A0AAI9KQ06"/>
<sequence>MKHEHNRVALATLIKGVPDYRHKSAAQISAALGVGSERSMQRWIRELTKAGLLAPRSMLTLDGVQIIRQVQRYLDAHPGVIHLGELVRAIDRLGNNYSWVRWLLERAVAEGHPIDLARISLEPVPKARRMGRRPLDQGGLRFVTMAEVDDDHRRDWIALLQSWYRLAPRQEVPDAA</sequence>
<dbReference type="EMBL" id="BPNL01000005">
    <property type="protein sequence ID" value="GJA53290.1"/>
    <property type="molecule type" value="Genomic_DNA"/>
</dbReference>
<comment type="caution">
    <text evidence="1">The sequence shown here is derived from an EMBL/GenBank/DDBJ whole genome shotgun (WGS) entry which is preliminary data.</text>
</comment>
<protein>
    <submittedName>
        <fullName evidence="1">Uncharacterized protein</fullName>
    </submittedName>
</protein>
<proteinExistence type="predicted"/>
<gene>
    <name evidence="1" type="ORF">KAM348_07130</name>
</gene>